<gene>
    <name evidence="6" type="ORF">CVIRNUC_006176</name>
</gene>
<dbReference type="Proteomes" id="UP001314263">
    <property type="component" value="Unassembled WGS sequence"/>
</dbReference>
<dbReference type="GO" id="GO:0005829">
    <property type="term" value="C:cytosol"/>
    <property type="evidence" value="ECO:0007669"/>
    <property type="project" value="TreeGrafter"/>
</dbReference>
<dbReference type="Gene3D" id="3.90.70.80">
    <property type="match status" value="1"/>
</dbReference>
<dbReference type="GO" id="GO:0016579">
    <property type="term" value="P:protein deubiquitination"/>
    <property type="evidence" value="ECO:0007669"/>
    <property type="project" value="TreeGrafter"/>
</dbReference>
<dbReference type="SUPFAM" id="SSF54001">
    <property type="entry name" value="Cysteine proteinases"/>
    <property type="match status" value="1"/>
</dbReference>
<name>A0AAV1I7W9_9CHLO</name>
<dbReference type="EMBL" id="CAUYUE010000007">
    <property type="protein sequence ID" value="CAK0782981.1"/>
    <property type="molecule type" value="Genomic_DNA"/>
</dbReference>
<accession>A0AAV1I7W9</accession>
<comment type="caution">
    <text evidence="6">The sequence shown here is derived from an EMBL/GenBank/DDBJ whole genome shotgun (WGS) entry which is preliminary data.</text>
</comment>
<dbReference type="PANTHER" id="PTHR13312">
    <property type="entry name" value="HIV-INDUCED PROTEIN-7-LIKE PROTEASE"/>
    <property type="match status" value="1"/>
</dbReference>
<organism evidence="6 7">
    <name type="scientific">Coccomyxa viridis</name>
    <dbReference type="NCBI Taxonomy" id="1274662"/>
    <lineage>
        <taxon>Eukaryota</taxon>
        <taxon>Viridiplantae</taxon>
        <taxon>Chlorophyta</taxon>
        <taxon>core chlorophytes</taxon>
        <taxon>Trebouxiophyceae</taxon>
        <taxon>Trebouxiophyceae incertae sedis</taxon>
        <taxon>Coccomyxaceae</taxon>
        <taxon>Coccomyxa</taxon>
    </lineage>
</organism>
<keyword evidence="2 3" id="KW-0378">Hydrolase</keyword>
<evidence type="ECO:0000256" key="2">
    <source>
        <dbReference type="ARBA" id="ARBA00022801"/>
    </source>
</evidence>
<evidence type="ECO:0000256" key="1">
    <source>
        <dbReference type="ARBA" id="ARBA00000707"/>
    </source>
</evidence>
<keyword evidence="3" id="KW-0645">Protease</keyword>
<comment type="catalytic activity">
    <reaction evidence="1 3">
        <text>Thiol-dependent hydrolysis of ester, thioester, amide, peptide and isopeptide bonds formed by the C-terminal Gly of ubiquitin (a 76-residue protein attached to proteins as an intracellular targeting signal).</text>
        <dbReference type="EC" id="3.4.19.12"/>
    </reaction>
</comment>
<evidence type="ECO:0000313" key="7">
    <source>
        <dbReference type="Proteomes" id="UP001314263"/>
    </source>
</evidence>
<feature type="region of interest" description="Disordered" evidence="4">
    <location>
        <begin position="86"/>
        <end position="109"/>
    </location>
</feature>
<feature type="domain" description="OTU" evidence="5">
    <location>
        <begin position="114"/>
        <end position="255"/>
    </location>
</feature>
<dbReference type="GO" id="GO:0005634">
    <property type="term" value="C:nucleus"/>
    <property type="evidence" value="ECO:0007669"/>
    <property type="project" value="TreeGrafter"/>
</dbReference>
<dbReference type="PANTHER" id="PTHR13312:SF6">
    <property type="entry name" value="UBIQUITIN THIOESTERASE OTU"/>
    <property type="match status" value="1"/>
</dbReference>
<keyword evidence="3" id="KW-0963">Cytoplasm</keyword>
<evidence type="ECO:0000256" key="3">
    <source>
        <dbReference type="RuleBase" id="RU367104"/>
    </source>
</evidence>
<dbReference type="EC" id="3.4.19.12" evidence="3"/>
<comment type="function">
    <text evidence="3">Hydrolase that can remove conjugated ubiquitin from proteins and may therefore play an important regulatory role at the level of protein turnover by preventing degradation.</text>
</comment>
<dbReference type="InterPro" id="IPR003323">
    <property type="entry name" value="OTU_dom"/>
</dbReference>
<dbReference type="GO" id="GO:0004843">
    <property type="term" value="F:cysteine-type deubiquitinase activity"/>
    <property type="evidence" value="ECO:0007669"/>
    <property type="project" value="UniProtKB-UniRule"/>
</dbReference>
<proteinExistence type="predicted"/>
<sequence length="259" mass="27777">MHLAIGHHSCNSKVITSRLQHRLLCPSITLSRSCSAHLGYRAPCIHQDTSAAKACSSHGRRKSLGRSQRPCCEHARARAGAAVVDIGQGSSSSSGSEGSLGAYSSSEDNSPVSFEMCRIPGDGSCLFRALAQGQHQLQRGDLLSDKQLLKAGYDLRADVCKMMIERKDEIAPFITGIFNAYVEAMALEGCWGGEPELAIAIHCLQRPIVVYKQVHSSLFGKSLEKVSVYGADEYPGVSPVCVLFSGAHYDTLLQVPAAA</sequence>
<evidence type="ECO:0000256" key="4">
    <source>
        <dbReference type="SAM" id="MobiDB-lite"/>
    </source>
</evidence>
<dbReference type="Pfam" id="PF02338">
    <property type="entry name" value="OTU"/>
    <property type="match status" value="1"/>
</dbReference>
<evidence type="ECO:0000313" key="6">
    <source>
        <dbReference type="EMBL" id="CAK0782981.1"/>
    </source>
</evidence>
<dbReference type="GO" id="GO:0030968">
    <property type="term" value="P:endoplasmic reticulum unfolded protein response"/>
    <property type="evidence" value="ECO:0007669"/>
    <property type="project" value="TreeGrafter"/>
</dbReference>
<feature type="compositionally biased region" description="Low complexity" evidence="4">
    <location>
        <begin position="87"/>
        <end position="106"/>
    </location>
</feature>
<dbReference type="AlphaFoldDB" id="A0AAV1I7W9"/>
<reference evidence="6 7" key="1">
    <citation type="submission" date="2023-10" db="EMBL/GenBank/DDBJ databases">
        <authorList>
            <person name="Maclean D."/>
            <person name="Macfadyen A."/>
        </authorList>
    </citation>
    <scope>NUCLEOTIDE SEQUENCE [LARGE SCALE GENOMIC DNA]</scope>
</reference>
<comment type="subcellular location">
    <subcellularLocation>
        <location evidence="3">Cytoplasm</location>
    </subcellularLocation>
</comment>
<keyword evidence="3" id="KW-0788">Thiol protease</keyword>
<dbReference type="PROSITE" id="PS50802">
    <property type="entry name" value="OTU"/>
    <property type="match status" value="1"/>
</dbReference>
<keyword evidence="7" id="KW-1185">Reference proteome</keyword>
<protein>
    <recommendedName>
        <fullName evidence="3">Ubiquitin thioesterase OTU</fullName>
        <ecNumber evidence="3">3.4.19.12</ecNumber>
    </recommendedName>
</protein>
<dbReference type="GO" id="GO:0036503">
    <property type="term" value="P:ERAD pathway"/>
    <property type="evidence" value="ECO:0007669"/>
    <property type="project" value="TreeGrafter"/>
</dbReference>
<evidence type="ECO:0000259" key="5">
    <source>
        <dbReference type="PROSITE" id="PS50802"/>
    </source>
</evidence>
<dbReference type="InterPro" id="IPR038765">
    <property type="entry name" value="Papain-like_cys_pep_sf"/>
</dbReference>
<keyword evidence="3" id="KW-0833">Ubl conjugation pathway</keyword>